<dbReference type="InterPro" id="IPR001000">
    <property type="entry name" value="GH10_dom"/>
</dbReference>
<keyword evidence="7 9" id="KW-0326">Glycosidase</keyword>
<name>B1ZXE4_OPITP</name>
<keyword evidence="5 9" id="KW-0378">Hydrolase</keyword>
<evidence type="ECO:0000256" key="3">
    <source>
        <dbReference type="ARBA" id="ARBA00022651"/>
    </source>
</evidence>
<dbReference type="PANTHER" id="PTHR31490">
    <property type="entry name" value="GLYCOSYL HYDROLASE"/>
    <property type="match status" value="1"/>
</dbReference>
<dbReference type="OrthoDB" id="9809277at2"/>
<dbReference type="SMART" id="SM00633">
    <property type="entry name" value="Glyco_10"/>
    <property type="match status" value="1"/>
</dbReference>
<dbReference type="RefSeq" id="WP_012376468.1">
    <property type="nucleotide sequence ID" value="NC_010571.1"/>
</dbReference>
<dbReference type="eggNOG" id="COG3693">
    <property type="taxonomic scope" value="Bacteria"/>
</dbReference>
<dbReference type="InterPro" id="IPR017853">
    <property type="entry name" value="GH"/>
</dbReference>
<dbReference type="STRING" id="452637.Oter_3662"/>
<dbReference type="CAZy" id="GH10">
    <property type="family name" value="Glycoside Hydrolase Family 10"/>
</dbReference>
<dbReference type="Pfam" id="PF00331">
    <property type="entry name" value="Glyco_hydro_10"/>
    <property type="match status" value="1"/>
</dbReference>
<sequence>MKTLLRVLLLGFSWLGAVAGAARADSDAVEALLARANQNIEQQRKGDIQIRVTDAAGRPQAGVTVTVDQRTHHFRFGSIAFELLPANHFTPEQEAVFKQRFTQLFNLAILPFYWDGYEPVPGRPGWERMLEVATWCKAHGITPKGHPLAWTHVAGTPAWLSELPPDCSRSLLQARVVENVKGFAGTIDLWDVANEAANTVVWDAAMKMPERIEGERYPAAGPSIAEVADWIEPCYRWAHAANPDATLLLNDFGQIAWPPVRERFFALVKELQRRGTPLHGIGLQAHEPRTEWFHPQKVWDTLERCRELGLPIHFTEFHPHSLGAPISGGYKEGVWSEENQAEFARIMYTLGFGHPSVVSFTWWDFTENDSYIKGSALLRKDLTPKPAYEVLDQLINHAWKTHATLKTDADGRIALRGFYGEYQVRPEAGATGPVTFQHVPGAASEWTVRLQ</sequence>
<keyword evidence="3" id="KW-0858">Xylan degradation</keyword>
<evidence type="ECO:0000256" key="1">
    <source>
        <dbReference type="ARBA" id="ARBA00000681"/>
    </source>
</evidence>
<comment type="similarity">
    <text evidence="2 9">Belongs to the glycosyl hydrolase 10 (cellulase F) family.</text>
</comment>
<feature type="chain" id="PRO_5002774678" description="Beta-xylanase" evidence="10">
    <location>
        <begin position="25"/>
        <end position="451"/>
    </location>
</feature>
<keyword evidence="6 9" id="KW-0119">Carbohydrate metabolism</keyword>
<evidence type="ECO:0000313" key="13">
    <source>
        <dbReference type="Proteomes" id="UP000007013"/>
    </source>
</evidence>
<evidence type="ECO:0000256" key="7">
    <source>
        <dbReference type="ARBA" id="ARBA00023295"/>
    </source>
</evidence>
<dbReference type="SUPFAM" id="SSF51445">
    <property type="entry name" value="(Trans)glycosidases"/>
    <property type="match status" value="1"/>
</dbReference>
<evidence type="ECO:0000259" key="11">
    <source>
        <dbReference type="PROSITE" id="PS51760"/>
    </source>
</evidence>
<evidence type="ECO:0000256" key="5">
    <source>
        <dbReference type="ARBA" id="ARBA00022801"/>
    </source>
</evidence>
<dbReference type="PRINTS" id="PR00134">
    <property type="entry name" value="GLHYDRLASE10"/>
</dbReference>
<dbReference type="GO" id="GO:0045493">
    <property type="term" value="P:xylan catabolic process"/>
    <property type="evidence" value="ECO:0007669"/>
    <property type="project" value="UniProtKB-KW"/>
</dbReference>
<accession>B1ZXE4</accession>
<dbReference type="PANTHER" id="PTHR31490:SF88">
    <property type="entry name" value="BETA-XYLANASE"/>
    <property type="match status" value="1"/>
</dbReference>
<evidence type="ECO:0000256" key="6">
    <source>
        <dbReference type="ARBA" id="ARBA00023277"/>
    </source>
</evidence>
<protein>
    <recommendedName>
        <fullName evidence="9">Beta-xylanase</fullName>
        <ecNumber evidence="9">3.2.1.8</ecNumber>
    </recommendedName>
</protein>
<evidence type="ECO:0000313" key="12">
    <source>
        <dbReference type="EMBL" id="ACB76939.1"/>
    </source>
</evidence>
<evidence type="ECO:0000256" key="9">
    <source>
        <dbReference type="RuleBase" id="RU361174"/>
    </source>
</evidence>
<evidence type="ECO:0000256" key="4">
    <source>
        <dbReference type="ARBA" id="ARBA00022729"/>
    </source>
</evidence>
<evidence type="ECO:0000256" key="8">
    <source>
        <dbReference type="ARBA" id="ARBA00023326"/>
    </source>
</evidence>
<reference evidence="12 13" key="1">
    <citation type="journal article" date="2011" name="J. Bacteriol.">
        <title>Genome sequence of the verrucomicrobium Opitutus terrae PB90-1, an abundant inhabitant of rice paddy soil ecosystems.</title>
        <authorList>
            <person name="van Passel M.W."/>
            <person name="Kant R."/>
            <person name="Palva A."/>
            <person name="Copeland A."/>
            <person name="Lucas S."/>
            <person name="Lapidus A."/>
            <person name="Glavina del Rio T."/>
            <person name="Pitluck S."/>
            <person name="Goltsman E."/>
            <person name="Clum A."/>
            <person name="Sun H."/>
            <person name="Schmutz J."/>
            <person name="Larimer F.W."/>
            <person name="Land M.L."/>
            <person name="Hauser L."/>
            <person name="Kyrpides N."/>
            <person name="Mikhailova N."/>
            <person name="Richardson P.P."/>
            <person name="Janssen P.H."/>
            <person name="de Vos W.M."/>
            <person name="Smidt H."/>
        </authorList>
    </citation>
    <scope>NUCLEOTIDE SEQUENCE [LARGE SCALE GENOMIC DNA]</scope>
    <source>
        <strain evidence="13">DSM 11246 / JCM 15787 / PB90-1</strain>
    </source>
</reference>
<organism evidence="12 13">
    <name type="scientific">Opitutus terrae (strain DSM 11246 / JCM 15787 / PB90-1)</name>
    <dbReference type="NCBI Taxonomy" id="452637"/>
    <lineage>
        <taxon>Bacteria</taxon>
        <taxon>Pseudomonadati</taxon>
        <taxon>Verrucomicrobiota</taxon>
        <taxon>Opitutia</taxon>
        <taxon>Opitutales</taxon>
        <taxon>Opitutaceae</taxon>
        <taxon>Opitutus</taxon>
    </lineage>
</organism>
<feature type="domain" description="GH10" evidence="11">
    <location>
        <begin position="77"/>
        <end position="394"/>
    </location>
</feature>
<evidence type="ECO:0000256" key="10">
    <source>
        <dbReference type="SAM" id="SignalP"/>
    </source>
</evidence>
<feature type="signal peptide" evidence="10">
    <location>
        <begin position="1"/>
        <end position="24"/>
    </location>
</feature>
<dbReference type="GO" id="GO:0031176">
    <property type="term" value="F:endo-1,4-beta-xylanase activity"/>
    <property type="evidence" value="ECO:0007669"/>
    <property type="project" value="UniProtKB-EC"/>
</dbReference>
<dbReference type="Gene3D" id="3.20.20.80">
    <property type="entry name" value="Glycosidases"/>
    <property type="match status" value="1"/>
</dbReference>
<gene>
    <name evidence="12" type="ordered locus">Oter_3662</name>
</gene>
<comment type="catalytic activity">
    <reaction evidence="1 9">
        <text>Endohydrolysis of (1-&gt;4)-beta-D-xylosidic linkages in xylans.</text>
        <dbReference type="EC" id="3.2.1.8"/>
    </reaction>
</comment>
<dbReference type="PROSITE" id="PS51760">
    <property type="entry name" value="GH10_2"/>
    <property type="match status" value="1"/>
</dbReference>
<dbReference type="KEGG" id="ote:Oter_3662"/>
<dbReference type="Proteomes" id="UP000007013">
    <property type="component" value="Chromosome"/>
</dbReference>
<keyword evidence="4 10" id="KW-0732">Signal</keyword>
<evidence type="ECO:0000256" key="2">
    <source>
        <dbReference type="ARBA" id="ARBA00007495"/>
    </source>
</evidence>
<keyword evidence="8 9" id="KW-0624">Polysaccharide degradation</keyword>
<dbReference type="EMBL" id="CP001032">
    <property type="protein sequence ID" value="ACB76939.1"/>
    <property type="molecule type" value="Genomic_DNA"/>
</dbReference>
<dbReference type="EC" id="3.2.1.8" evidence="9"/>
<dbReference type="HOGENOM" id="CLU_640435_0_0_0"/>
<dbReference type="InterPro" id="IPR044846">
    <property type="entry name" value="GH10"/>
</dbReference>
<dbReference type="AlphaFoldDB" id="B1ZXE4"/>
<proteinExistence type="inferred from homology"/>
<keyword evidence="13" id="KW-1185">Reference proteome</keyword>